<keyword evidence="9" id="KW-0547">Nucleotide-binding</keyword>
<dbReference type="FunFam" id="3.40.50.300:FF:000527">
    <property type="entry name" value="Tyrosine-protein kinase etk"/>
    <property type="match status" value="1"/>
</dbReference>
<keyword evidence="8 16" id="KW-0812">Transmembrane</keyword>
<dbReference type="Proteomes" id="UP000262954">
    <property type="component" value="Unassembled WGS sequence"/>
</dbReference>
<comment type="similarity">
    <text evidence="2">Belongs to the CpsD/CapB family.</text>
</comment>
<evidence type="ECO:0000256" key="10">
    <source>
        <dbReference type="ARBA" id="ARBA00022777"/>
    </source>
</evidence>
<accession>A0A354LZL3</accession>
<dbReference type="AlphaFoldDB" id="A0A354LZL3"/>
<comment type="catalytic activity">
    <reaction evidence="15">
        <text>L-tyrosyl-[protein] + ATP = O-phospho-L-tyrosyl-[protein] + ADP + H(+)</text>
        <dbReference type="Rhea" id="RHEA:10596"/>
        <dbReference type="Rhea" id="RHEA-COMP:10136"/>
        <dbReference type="Rhea" id="RHEA-COMP:20101"/>
        <dbReference type="ChEBI" id="CHEBI:15378"/>
        <dbReference type="ChEBI" id="CHEBI:30616"/>
        <dbReference type="ChEBI" id="CHEBI:46858"/>
        <dbReference type="ChEBI" id="CHEBI:61978"/>
        <dbReference type="ChEBI" id="CHEBI:456216"/>
        <dbReference type="EC" id="2.7.10.2"/>
    </reaction>
</comment>
<name>A0A354LZL3_9BACT</name>
<keyword evidence="13 16" id="KW-0472">Membrane</keyword>
<evidence type="ECO:0000259" key="18">
    <source>
        <dbReference type="Pfam" id="PF13614"/>
    </source>
</evidence>
<dbReference type="InterPro" id="IPR032807">
    <property type="entry name" value="GNVR"/>
</dbReference>
<comment type="similarity">
    <text evidence="3">Belongs to the etk/wzc family.</text>
</comment>
<evidence type="ECO:0000259" key="19">
    <source>
        <dbReference type="Pfam" id="PF13807"/>
    </source>
</evidence>
<dbReference type="EMBL" id="DNWC01000026">
    <property type="protein sequence ID" value="HBJ07702.1"/>
    <property type="molecule type" value="Genomic_DNA"/>
</dbReference>
<evidence type="ECO:0000256" key="2">
    <source>
        <dbReference type="ARBA" id="ARBA00007316"/>
    </source>
</evidence>
<dbReference type="EC" id="2.7.10.2" evidence="4"/>
<dbReference type="SUPFAM" id="SSF52540">
    <property type="entry name" value="P-loop containing nucleoside triphosphate hydrolases"/>
    <property type="match status" value="1"/>
</dbReference>
<evidence type="ECO:0000259" key="17">
    <source>
        <dbReference type="Pfam" id="PF02706"/>
    </source>
</evidence>
<dbReference type="InterPro" id="IPR025669">
    <property type="entry name" value="AAA_dom"/>
</dbReference>
<evidence type="ECO:0000256" key="11">
    <source>
        <dbReference type="ARBA" id="ARBA00022840"/>
    </source>
</evidence>
<dbReference type="GO" id="GO:0004715">
    <property type="term" value="F:non-membrane spanning protein tyrosine kinase activity"/>
    <property type="evidence" value="ECO:0007669"/>
    <property type="project" value="UniProtKB-EC"/>
</dbReference>
<evidence type="ECO:0000256" key="15">
    <source>
        <dbReference type="ARBA" id="ARBA00051245"/>
    </source>
</evidence>
<evidence type="ECO:0000256" key="1">
    <source>
        <dbReference type="ARBA" id="ARBA00004429"/>
    </source>
</evidence>
<dbReference type="NCBIfam" id="TIGR01007">
    <property type="entry name" value="eps_fam"/>
    <property type="match status" value="1"/>
</dbReference>
<keyword evidence="5" id="KW-1003">Cell membrane</keyword>
<dbReference type="Pfam" id="PF02706">
    <property type="entry name" value="Wzz"/>
    <property type="match status" value="1"/>
</dbReference>
<feature type="transmembrane region" description="Helical" evidence="16">
    <location>
        <begin position="25"/>
        <end position="43"/>
    </location>
</feature>
<keyword evidence="6" id="KW-0997">Cell inner membrane</keyword>
<evidence type="ECO:0000256" key="3">
    <source>
        <dbReference type="ARBA" id="ARBA00008883"/>
    </source>
</evidence>
<dbReference type="GO" id="GO:0005524">
    <property type="term" value="F:ATP binding"/>
    <property type="evidence" value="ECO:0007669"/>
    <property type="project" value="UniProtKB-KW"/>
</dbReference>
<dbReference type="PANTHER" id="PTHR32309">
    <property type="entry name" value="TYROSINE-PROTEIN KINASE"/>
    <property type="match status" value="1"/>
</dbReference>
<evidence type="ECO:0000313" key="20">
    <source>
        <dbReference type="EMBL" id="HBJ07702.1"/>
    </source>
</evidence>
<evidence type="ECO:0000256" key="8">
    <source>
        <dbReference type="ARBA" id="ARBA00022692"/>
    </source>
</evidence>
<feature type="domain" description="AAA" evidence="18">
    <location>
        <begin position="585"/>
        <end position="730"/>
    </location>
</feature>
<evidence type="ECO:0000313" key="21">
    <source>
        <dbReference type="Proteomes" id="UP000262954"/>
    </source>
</evidence>
<dbReference type="RefSeq" id="WP_022389561.1">
    <property type="nucleotide sequence ID" value="NZ_CAUAJF010000045.1"/>
</dbReference>
<keyword evidence="10" id="KW-0418">Kinase</keyword>
<comment type="caution">
    <text evidence="20">The sequence shown here is derived from an EMBL/GenBank/DDBJ whole genome shotgun (WGS) entry which is preliminary data.</text>
</comment>
<proteinExistence type="inferred from homology"/>
<dbReference type="Pfam" id="PF13807">
    <property type="entry name" value="GNVR"/>
    <property type="match status" value="1"/>
</dbReference>
<sequence>MNSISQNNNNITNILALIHSYIKHWYLFVISIIGCLGLCFIYLKIKTPIYQVNASILIQSEDGKSSGGLQSSLLKNFSFGGLVGGGGEVDDEIHVISSHSTLRETVEKLKLNQTYIINKDFIRKKDVYNQSPIKLIVPSSIEDTLSASLRFKVHISKQGKIDITARKGRKFIGEVESNKFPAILSTPYGIFSFDSTCFFKSGKKLNQTIYLSGYDDAAENISKNIDMYIATKKANLIRLGILENNIQRGKDLLNTIITTYNDNGIQTKNLEASQTAHFLNIRIDSIITELSEIEKKIELYKRSNNLTNIEAEAKIILEQNGIFKEKLVETETQRQIVSLIEKFMSDPQNKYSLMPFNSGLSDKSSIEAIQNYNELILKRLKLLQTAKPNSPTIKLIEQQIDANRENVQNTISNMKSGIEIALKDLHAQEKTFISRIKNMPTQEREFINIKRQQLIKEELYLFLLQKKEENAITLAVATPKGQIVDKAYNINKPVGATRLMLLSFSILIGLLLPIIYLYLRNIFKTKFGTRSELEALTDIPILGEICTNDTNENIVVKDGSTSPISELFRLLRSNIQFILNGKDEKVILVTSSTSGEGKSFISSNFAKTLALSRKKVILIGMDIRNPRLGDYLKLQNKYGLTNYLATNTITIPEIIVPKVLHDNMDIILAGPIPPNPAELLSSEKLKGLIDELKQTYDYIILDTAPVGLISDTFNFAYISDMTIYVCRANYTTKDNIRYANTLVQNNRLKKMSFVINATNAKQGYGYGYGNKNAQ</sequence>
<dbReference type="GO" id="GO:0005886">
    <property type="term" value="C:plasma membrane"/>
    <property type="evidence" value="ECO:0007669"/>
    <property type="project" value="UniProtKB-SubCell"/>
</dbReference>
<keyword evidence="7" id="KW-0808">Transferase</keyword>
<dbReference type="Gene3D" id="3.40.50.300">
    <property type="entry name" value="P-loop containing nucleotide triphosphate hydrolases"/>
    <property type="match status" value="1"/>
</dbReference>
<protein>
    <recommendedName>
        <fullName evidence="4">non-specific protein-tyrosine kinase</fullName>
        <ecNumber evidence="4">2.7.10.2</ecNumber>
    </recommendedName>
</protein>
<comment type="subcellular location">
    <subcellularLocation>
        <location evidence="1">Cell inner membrane</location>
        <topology evidence="1">Multi-pass membrane protein</topology>
    </subcellularLocation>
</comment>
<evidence type="ECO:0000256" key="4">
    <source>
        <dbReference type="ARBA" id="ARBA00011903"/>
    </source>
</evidence>
<evidence type="ECO:0000256" key="6">
    <source>
        <dbReference type="ARBA" id="ARBA00022519"/>
    </source>
</evidence>
<dbReference type="GO" id="GO:0042802">
    <property type="term" value="F:identical protein binding"/>
    <property type="evidence" value="ECO:0007669"/>
    <property type="project" value="UniProtKB-ARBA"/>
</dbReference>
<dbReference type="Pfam" id="PF13614">
    <property type="entry name" value="AAA_31"/>
    <property type="match status" value="1"/>
</dbReference>
<dbReference type="InterPro" id="IPR003856">
    <property type="entry name" value="LPS_length_determ_N"/>
</dbReference>
<keyword evidence="14" id="KW-0829">Tyrosine-protein kinase</keyword>
<evidence type="ECO:0000256" key="16">
    <source>
        <dbReference type="SAM" id="Phobius"/>
    </source>
</evidence>
<dbReference type="PANTHER" id="PTHR32309:SF13">
    <property type="entry name" value="FERRIC ENTEROBACTIN TRANSPORT PROTEIN FEPE"/>
    <property type="match status" value="1"/>
</dbReference>
<evidence type="ECO:0000256" key="14">
    <source>
        <dbReference type="ARBA" id="ARBA00023137"/>
    </source>
</evidence>
<reference evidence="20 21" key="1">
    <citation type="journal article" date="2018" name="Nat. Biotechnol.">
        <title>A standardized bacterial taxonomy based on genome phylogeny substantially revises the tree of life.</title>
        <authorList>
            <person name="Parks D.H."/>
            <person name="Chuvochina M."/>
            <person name="Waite D.W."/>
            <person name="Rinke C."/>
            <person name="Skarshewski A."/>
            <person name="Chaumeil P.A."/>
            <person name="Hugenholtz P."/>
        </authorList>
    </citation>
    <scope>NUCLEOTIDE SEQUENCE [LARGE SCALE GENOMIC DNA]</scope>
    <source>
        <strain evidence="20">UBA11482</strain>
    </source>
</reference>
<dbReference type="CDD" id="cd05387">
    <property type="entry name" value="BY-kinase"/>
    <property type="match status" value="1"/>
</dbReference>
<organism evidence="20 21">
    <name type="scientific">Coprobacter fastidiosus</name>
    <dbReference type="NCBI Taxonomy" id="1099853"/>
    <lineage>
        <taxon>Bacteria</taxon>
        <taxon>Pseudomonadati</taxon>
        <taxon>Bacteroidota</taxon>
        <taxon>Bacteroidia</taxon>
        <taxon>Bacteroidales</taxon>
        <taxon>Barnesiellaceae</taxon>
        <taxon>Coprobacter</taxon>
    </lineage>
</organism>
<dbReference type="InterPro" id="IPR027417">
    <property type="entry name" value="P-loop_NTPase"/>
</dbReference>
<feature type="domain" description="Polysaccharide chain length determinant N-terminal" evidence="17">
    <location>
        <begin position="15"/>
        <end position="109"/>
    </location>
</feature>
<feature type="transmembrane region" description="Helical" evidence="16">
    <location>
        <begin position="499"/>
        <end position="519"/>
    </location>
</feature>
<evidence type="ECO:0000256" key="9">
    <source>
        <dbReference type="ARBA" id="ARBA00022741"/>
    </source>
</evidence>
<dbReference type="InterPro" id="IPR005702">
    <property type="entry name" value="Wzc-like_C"/>
</dbReference>
<keyword evidence="11" id="KW-0067">ATP-binding</keyword>
<dbReference type="InterPro" id="IPR050445">
    <property type="entry name" value="Bact_polysacc_biosynth/exp"/>
</dbReference>
<keyword evidence="12 16" id="KW-1133">Transmembrane helix</keyword>
<evidence type="ECO:0000256" key="13">
    <source>
        <dbReference type="ARBA" id="ARBA00023136"/>
    </source>
</evidence>
<evidence type="ECO:0000256" key="5">
    <source>
        <dbReference type="ARBA" id="ARBA00022475"/>
    </source>
</evidence>
<evidence type="ECO:0000256" key="12">
    <source>
        <dbReference type="ARBA" id="ARBA00022989"/>
    </source>
</evidence>
<feature type="domain" description="Tyrosine-protein kinase G-rich" evidence="19">
    <location>
        <begin position="443"/>
        <end position="521"/>
    </location>
</feature>
<evidence type="ECO:0000256" key="7">
    <source>
        <dbReference type="ARBA" id="ARBA00022679"/>
    </source>
</evidence>
<gene>
    <name evidence="20" type="ORF">DDY73_01740</name>
</gene>